<dbReference type="Proteomes" id="UP000005566">
    <property type="component" value="Unassembled WGS sequence"/>
</dbReference>
<dbReference type="OrthoDB" id="9764164at2"/>
<proteinExistence type="predicted"/>
<sequence>MIKNFKWLLLVSLTFVACNSDDEVVIVSNSSDGLPLTAGSANFSKYVALGNSLTSGYSDGALFIEGQKVSYSNIMAQQFAEVGGGDFKIPFMADNIGGFKINGTQFAGARLASSGGAAPIPVSGTPSTEILNPAVVAAGPYNNCGVPGAKSFHLLSPSYGSAAGIAVGTANPYYVRFATNASTSIVSYAMSQAPTFFSLWIGNNDVLGYATTGGDGTDPITPSAGAAGVGFDATYDALVGALTSGGAKGVVANIPYVNTLPFFTYIAANPVPLNAEQVAQLNPLFGALNGILAAASQPARFQVLKVSSSNPLLIADEMLTYDATALFADALQKAPFNYPAQTAGFLANLYGKARHASNAVATRDYILLTAGGSIGTTKAGYPATNSTIGVTFPMEDKATLTAGEVALVKTATDAYNAKIKAVATAKGLAFVDSNALMSQVSAGGFSANGFTVTGAFITGGGFSTDGVHPSPRGYAMLANKFIQAINTTYGSNLKGVDLGKYRILFPKSL</sequence>
<dbReference type="PATRIC" id="fig|1086011.3.peg.504"/>
<evidence type="ECO:0000313" key="2">
    <source>
        <dbReference type="Proteomes" id="UP000005566"/>
    </source>
</evidence>
<comment type="caution">
    <text evidence="1">The sequence shown here is derived from an EMBL/GenBank/DDBJ whole genome shotgun (WGS) entry which is preliminary data.</text>
</comment>
<gene>
    <name evidence="1" type="ORF">HJ01_00514</name>
</gene>
<keyword evidence="2" id="KW-1185">Reference proteome</keyword>
<dbReference type="STRING" id="1086011.HJ01_00514"/>
<dbReference type="SUPFAM" id="SSF52266">
    <property type="entry name" value="SGNH hydrolase"/>
    <property type="match status" value="2"/>
</dbReference>
<reference evidence="1 2" key="1">
    <citation type="journal article" date="2014" name="Acta Crystallogr. D">
        <title>Structure-based characterization and antifreeze properties of a hyperactive ice-binding protein from the Antarctic bacterium Flavobacterium frigoris PS1.</title>
        <authorList>
            <person name="Do H."/>
            <person name="Kim S.J."/>
            <person name="Kim H.J."/>
            <person name="Lee J.H."/>
        </authorList>
    </citation>
    <scope>NUCLEOTIDE SEQUENCE [LARGE SCALE GENOMIC DNA]</scope>
    <source>
        <strain evidence="1 2">PS1</strain>
    </source>
</reference>
<dbReference type="AlphaFoldDB" id="H7FN40"/>
<accession>H7FN40</accession>
<dbReference type="InterPro" id="IPR036514">
    <property type="entry name" value="SGNH_hydro_sf"/>
</dbReference>
<dbReference type="eggNOG" id="COG2755">
    <property type="taxonomic scope" value="Bacteria"/>
</dbReference>
<dbReference type="PROSITE" id="PS51257">
    <property type="entry name" value="PROKAR_LIPOPROTEIN"/>
    <property type="match status" value="1"/>
</dbReference>
<organism evidence="1 2">
    <name type="scientific">Flavobacterium frigoris (strain PS1)</name>
    <dbReference type="NCBI Taxonomy" id="1086011"/>
    <lineage>
        <taxon>Bacteria</taxon>
        <taxon>Pseudomonadati</taxon>
        <taxon>Bacteroidota</taxon>
        <taxon>Flavobacteriia</taxon>
        <taxon>Flavobacteriales</taxon>
        <taxon>Flavobacteriaceae</taxon>
        <taxon>Flavobacterium</taxon>
    </lineage>
</organism>
<name>H7FN40_FLAFP</name>
<evidence type="ECO:0000313" key="1">
    <source>
        <dbReference type="EMBL" id="EIA09832.1"/>
    </source>
</evidence>
<dbReference type="GO" id="GO:0016788">
    <property type="term" value="F:hydrolase activity, acting on ester bonds"/>
    <property type="evidence" value="ECO:0007669"/>
    <property type="project" value="UniProtKB-ARBA"/>
</dbReference>
<dbReference type="Gene3D" id="3.40.50.1110">
    <property type="entry name" value="SGNH hydrolase"/>
    <property type="match status" value="2"/>
</dbReference>
<evidence type="ECO:0008006" key="3">
    <source>
        <dbReference type="Google" id="ProtNLM"/>
    </source>
</evidence>
<dbReference type="RefSeq" id="WP_007136691.1">
    <property type="nucleotide sequence ID" value="NZ_AHKF01000010.1"/>
</dbReference>
<dbReference type="EMBL" id="AHKF01000010">
    <property type="protein sequence ID" value="EIA09832.1"/>
    <property type="molecule type" value="Genomic_DNA"/>
</dbReference>
<protein>
    <recommendedName>
        <fullName evidence="3">GDSL-like Lipase/Acylhydrolase</fullName>
    </recommendedName>
</protein>